<proteinExistence type="predicted"/>
<feature type="compositionally biased region" description="Low complexity" evidence="15">
    <location>
        <begin position="1049"/>
        <end position="1062"/>
    </location>
</feature>
<sequence length="1349" mass="148170">MDDLYDEFGNFIGEEAASEEASEAGVDAGDYVYDEEPEQAAGVGEELMEIDDGPSNAVILHEDKQYYPTAEQVYGEDVDTRVEEVDAQPLTEPIIAPVEVKKFNIEEADLPPVFYDRTFMTDLMNFPEQTRNIVLAGHLHHGKTAFMDMLVMETHDIADRLDKRSGRKRDENLRYTDTHLLERERGISIKAAPMSLVLQSTKGKSHLVNIIDTPGHVNFVDEVAASIRLADGVCLVVDVVEGVQVNTEQIIKHAVLEDVPITLIINKMDRLILELKLPPRDAYFKIKHVVEEVNTIITNTAPATATSKRISPEKGNVLFACTDFGWCFTIQSFAKMYAAQYGGLNADDLAKRLWGDVFFNPRKRNFTRKPVEDRASRSFLHFILEPIYKLFTHSISDSPSQLKVVLEKLGIQLKPSQYKADAKVILKLVCEQFFGPSNGFVDMIVQHIPSPVEGAQRYLERYYTGPLDSKIAASMAKCDQDGPLVIHVTKLFSSSDAKSFYSFGRVLSGTVRPGMPVRVLGEGYSLDDEEDMAMASVGEVFIGETRYNIPTDGVPSGNLVLLSGVDNSIVKSATIVAPRLEDDEDAHIFRPVTHFTESVLKVAVEPINPSELPKMLDGLRKVQKSYPLINTKVEESGEHIVLGTGELYMDCVLHDLRRLYADMDIKVSDPVTRFCETVVETSALKCYAITPNKKNRITMVAEPLEKGISTDIETGKVNIRDPIRKTAKFFEETHGWDKLAARSIWAFGPEDKGPNILQDDTLPTETDKKLLGTVRESIRQGFSWATREGPLCEEPIRNTKFKVTDVVLANEAIYRGGGQVIPTSRRACYSSFLMAAPRLMEPVYAVSVTCPEDTNAEVYNVLSRRRGHVLSDGPVAGTPLYRVNGLLPVIDSFGFETDLRIKTQGGSMVSLVFDSWSIVPGDPLDREQVIRPLQKASTQATARDFVLKTRRRKGLSEDVSVKTFLEPEFYSSLMESGALDNIVARQISPSGYVPTYSGIPAAQRSQPLGVGGTYSPRTRPGRRMDDARMGGGGGGETRTRARADAGHTVSSVLRSSPSLPLPTAETSFKGEYKNKTGVNGTEHRRSFRVCQGPAAARVSATTGEGGTTSEAAGFLASKTNTVLRTSKTRTHKYVPGGADETIAICATSSDAPLNKRDFIATRFLSIAHTLYPVDIMVFNLGEMSPASRLMRVQGASSTKCSSLSGVPACHGPWPESEVPLPLRVRCRQSTKRRVRSIDPHSPASAHFPPSDAAKPTHNGALVQNLIGEPSSPLSISVHCGLSCNQIRNPESSVDEITPGTARHGTGQNGPPRPVDKEQQTAHRARQSADRASPKFQARVIVAASGRASV</sequence>
<dbReference type="InterPro" id="IPR041095">
    <property type="entry name" value="EFG_II"/>
</dbReference>
<dbReference type="InterPro" id="IPR005225">
    <property type="entry name" value="Small_GTP-bd"/>
</dbReference>
<keyword evidence="18" id="KW-1185">Reference proteome</keyword>
<reference evidence="17 18" key="1">
    <citation type="journal article" date="2024" name="Microbiol. Resour. Announc.">
        <title>Genome annotations for the ascomycete fungi Trichoderma harzianum, Trichoderma aggressivum, and Purpureocillium lilacinum.</title>
        <authorList>
            <person name="Beijen E.P.W."/>
            <person name="Ohm R.A."/>
        </authorList>
    </citation>
    <scope>NUCLEOTIDE SEQUENCE [LARGE SCALE GENOMIC DNA]</scope>
    <source>
        <strain evidence="17 18">CBS 150709</strain>
    </source>
</reference>
<dbReference type="SUPFAM" id="SSF54211">
    <property type="entry name" value="Ribosomal protein S5 domain 2-like"/>
    <property type="match status" value="1"/>
</dbReference>
<dbReference type="PROSITE" id="PS00301">
    <property type="entry name" value="G_TR_1"/>
    <property type="match status" value="1"/>
</dbReference>
<dbReference type="PROSITE" id="PS51722">
    <property type="entry name" value="G_TR_2"/>
    <property type="match status" value="1"/>
</dbReference>
<dbReference type="NCBIfam" id="TIGR00231">
    <property type="entry name" value="small_GTP"/>
    <property type="match status" value="1"/>
</dbReference>
<evidence type="ECO:0000256" key="10">
    <source>
        <dbReference type="ARBA" id="ARBA00023187"/>
    </source>
</evidence>
<comment type="caution">
    <text evidence="17">The sequence shown here is derived from an EMBL/GenBank/DDBJ whole genome shotgun (WGS) entry which is preliminary data.</text>
</comment>
<evidence type="ECO:0000256" key="3">
    <source>
        <dbReference type="ARBA" id="ARBA00017891"/>
    </source>
</evidence>
<evidence type="ECO:0000256" key="9">
    <source>
        <dbReference type="ARBA" id="ARBA00023134"/>
    </source>
</evidence>
<comment type="function">
    <text evidence="14">Required for pre-mRNA splicing as component of the spliceosome, including pre-catalytic, catalytic and post-catalytic spliceosomal complexes. Component of the U5 snRNP and the U4/U6-U5 tri-snRNP complex, a building block of the spliceosome. As a component of the minor spliceosome, involved in the splicing of U12-type introns in pre-mRNAs.</text>
</comment>
<keyword evidence="11" id="KW-0539">Nucleus</keyword>
<gene>
    <name evidence="17" type="ORF">Purlil1_1019</name>
</gene>
<keyword evidence="6" id="KW-0747">Spliceosome</keyword>
<dbReference type="Gene3D" id="3.30.70.870">
    <property type="entry name" value="Elongation Factor G (Translational Gtpase), domain 3"/>
    <property type="match status" value="1"/>
</dbReference>
<dbReference type="Gene3D" id="3.30.70.240">
    <property type="match status" value="1"/>
</dbReference>
<dbReference type="InterPro" id="IPR035655">
    <property type="entry name" value="U5-116kDa_C"/>
</dbReference>
<dbReference type="InterPro" id="IPR031950">
    <property type="entry name" value="EFTUD2_N"/>
</dbReference>
<evidence type="ECO:0000256" key="4">
    <source>
        <dbReference type="ARBA" id="ARBA00018774"/>
    </source>
</evidence>
<dbReference type="Gene3D" id="3.90.1430.10">
    <property type="entry name" value="Yeast translation eEF2 (G' domain)"/>
    <property type="match status" value="1"/>
</dbReference>
<evidence type="ECO:0000313" key="18">
    <source>
        <dbReference type="Proteomes" id="UP001287286"/>
    </source>
</evidence>
<dbReference type="InterPro" id="IPR000795">
    <property type="entry name" value="T_Tr_GTP-bd_dom"/>
</dbReference>
<dbReference type="PANTHER" id="PTHR42908">
    <property type="entry name" value="TRANSLATION ELONGATION FACTOR-RELATED"/>
    <property type="match status" value="1"/>
</dbReference>
<dbReference type="Gene3D" id="3.40.50.300">
    <property type="entry name" value="P-loop containing nucleotide triphosphate hydrolases"/>
    <property type="match status" value="1"/>
</dbReference>
<keyword evidence="7" id="KW-0547">Nucleotide-binding</keyword>
<dbReference type="InterPro" id="IPR014721">
    <property type="entry name" value="Ribsml_uS5_D2-typ_fold_subgr"/>
</dbReference>
<evidence type="ECO:0000256" key="6">
    <source>
        <dbReference type="ARBA" id="ARBA00022728"/>
    </source>
</evidence>
<feature type="region of interest" description="Disordered" evidence="15">
    <location>
        <begin position="1290"/>
        <end position="1336"/>
    </location>
</feature>
<dbReference type="SUPFAM" id="SSF50447">
    <property type="entry name" value="Translation proteins"/>
    <property type="match status" value="1"/>
</dbReference>
<evidence type="ECO:0000256" key="13">
    <source>
        <dbReference type="ARBA" id="ARBA00031432"/>
    </source>
</evidence>
<dbReference type="CDD" id="cd04167">
    <property type="entry name" value="Snu114p"/>
    <property type="match status" value="1"/>
</dbReference>
<evidence type="ECO:0000256" key="5">
    <source>
        <dbReference type="ARBA" id="ARBA00022664"/>
    </source>
</evidence>
<dbReference type="InterPro" id="IPR027417">
    <property type="entry name" value="P-loop_NTPase"/>
</dbReference>
<keyword evidence="8" id="KW-0648">Protein biosynthesis</keyword>
<dbReference type="EMBL" id="JAWRVI010000003">
    <property type="protein sequence ID" value="KAK4094414.1"/>
    <property type="molecule type" value="Genomic_DNA"/>
</dbReference>
<keyword evidence="5" id="KW-0507">mRNA processing</keyword>
<dbReference type="Proteomes" id="UP001287286">
    <property type="component" value="Unassembled WGS sequence"/>
</dbReference>
<dbReference type="InterPro" id="IPR035647">
    <property type="entry name" value="EFG_III/V"/>
</dbReference>
<protein>
    <recommendedName>
        <fullName evidence="4">116 kDa U5 small nuclear ribonucleoprotein component</fullName>
    </recommendedName>
    <alternativeName>
        <fullName evidence="3">Elongation factor 2</fullName>
    </alternativeName>
    <alternativeName>
        <fullName evidence="13">U5 snRNP-specific protein, 116 kDa</fullName>
    </alternativeName>
</protein>
<dbReference type="CDD" id="cd16264">
    <property type="entry name" value="snRNP_III"/>
    <property type="match status" value="1"/>
</dbReference>
<dbReference type="CDD" id="cd04090">
    <property type="entry name" value="EF2_II_snRNP"/>
    <property type="match status" value="1"/>
</dbReference>
<name>A0ABR0CDN2_PURLI</name>
<evidence type="ECO:0000256" key="1">
    <source>
        <dbReference type="ARBA" id="ARBA00004123"/>
    </source>
</evidence>
<evidence type="ECO:0000313" key="17">
    <source>
        <dbReference type="EMBL" id="KAK4094414.1"/>
    </source>
</evidence>
<evidence type="ECO:0000259" key="16">
    <source>
        <dbReference type="PROSITE" id="PS51722"/>
    </source>
</evidence>
<comment type="subcellular location">
    <subcellularLocation>
        <location evidence="2">Cytoplasm</location>
    </subcellularLocation>
    <subcellularLocation>
        <location evidence="1">Nucleus</location>
    </subcellularLocation>
</comment>
<dbReference type="Gene3D" id="2.40.30.10">
    <property type="entry name" value="Translation factors"/>
    <property type="match status" value="1"/>
</dbReference>
<dbReference type="CDD" id="cd01683">
    <property type="entry name" value="EF2_IV_snRNP"/>
    <property type="match status" value="1"/>
</dbReference>
<comment type="function">
    <text evidence="12">Catalyzes the GTP-dependent ribosomal translocation step during translation elongation. During this step, the ribosome changes from the pre-translocational (PRE) to the post-translocational (POST) state as the newly formed A-site-bound peptidyl-tRNA and P-site-bound deacylated tRNA move to the P and E sites, respectively. Catalyzes the coordinated movement of the two tRNA molecules, the mRNA and conformational changes in the ribosome.</text>
</comment>
<dbReference type="InterPro" id="IPR005517">
    <property type="entry name" value="Transl_elong_EFG/EF2_IV"/>
</dbReference>
<feature type="compositionally biased region" description="Low complexity" evidence="15">
    <location>
        <begin position="1239"/>
        <end position="1253"/>
    </location>
</feature>
<dbReference type="Pfam" id="PF14492">
    <property type="entry name" value="EFG_III"/>
    <property type="match status" value="1"/>
</dbReference>
<dbReference type="Pfam" id="PF03764">
    <property type="entry name" value="EFG_IV"/>
    <property type="match status" value="1"/>
</dbReference>
<evidence type="ECO:0000256" key="7">
    <source>
        <dbReference type="ARBA" id="ARBA00022741"/>
    </source>
</evidence>
<dbReference type="SUPFAM" id="SSF54980">
    <property type="entry name" value="EF-G C-terminal domain-like"/>
    <property type="match status" value="2"/>
</dbReference>
<feature type="domain" description="Tr-type G" evidence="16">
    <location>
        <begin position="128"/>
        <end position="306"/>
    </location>
</feature>
<feature type="region of interest" description="Disordered" evidence="15">
    <location>
        <begin position="1003"/>
        <end position="1066"/>
    </location>
</feature>
<keyword evidence="10" id="KW-0508">mRNA splicing</keyword>
<evidence type="ECO:0000256" key="2">
    <source>
        <dbReference type="ARBA" id="ARBA00004496"/>
    </source>
</evidence>
<dbReference type="InterPro" id="IPR044121">
    <property type="entry name" value="Snu114_GTP-bd"/>
</dbReference>
<evidence type="ECO:0000256" key="12">
    <source>
        <dbReference type="ARBA" id="ARBA00024731"/>
    </source>
</evidence>
<dbReference type="PANTHER" id="PTHR42908:SF6">
    <property type="entry name" value="116 KDA U5 SMALL NUCLEAR RIBONUCLEOPROTEIN COMPONENT"/>
    <property type="match status" value="1"/>
</dbReference>
<feature type="compositionally biased region" description="Basic and acidic residues" evidence="15">
    <location>
        <begin position="1313"/>
        <end position="1332"/>
    </location>
</feature>
<dbReference type="Pfam" id="PF00679">
    <property type="entry name" value="EFG_C"/>
    <property type="match status" value="1"/>
</dbReference>
<dbReference type="InterPro" id="IPR009000">
    <property type="entry name" value="Transl_B-barrel_sf"/>
</dbReference>
<dbReference type="InterPro" id="IPR000640">
    <property type="entry name" value="EFG_V-like"/>
</dbReference>
<dbReference type="InterPro" id="IPR020568">
    <property type="entry name" value="Ribosomal_Su5_D2-typ_SF"/>
</dbReference>
<dbReference type="Pfam" id="PF00009">
    <property type="entry name" value="GTP_EFTU"/>
    <property type="match status" value="1"/>
</dbReference>
<dbReference type="InterPro" id="IPR031157">
    <property type="entry name" value="G_TR_CS"/>
</dbReference>
<accession>A0ABR0CDN2</accession>
<dbReference type="CDD" id="cd04098">
    <property type="entry name" value="eEF2_C_snRNP"/>
    <property type="match status" value="1"/>
</dbReference>
<feature type="region of interest" description="Disordered" evidence="15">
    <location>
        <begin position="1230"/>
        <end position="1257"/>
    </location>
</feature>
<dbReference type="SUPFAM" id="SSF52540">
    <property type="entry name" value="P-loop containing nucleoside triphosphate hydrolases"/>
    <property type="match status" value="1"/>
</dbReference>
<evidence type="ECO:0000256" key="8">
    <source>
        <dbReference type="ARBA" id="ARBA00022917"/>
    </source>
</evidence>
<evidence type="ECO:0000256" key="15">
    <source>
        <dbReference type="SAM" id="MobiDB-lite"/>
    </source>
</evidence>
<dbReference type="SMART" id="SM00889">
    <property type="entry name" value="EFG_IV"/>
    <property type="match status" value="1"/>
</dbReference>
<evidence type="ECO:0000256" key="14">
    <source>
        <dbReference type="ARBA" id="ARBA00045974"/>
    </source>
</evidence>
<organism evidence="17 18">
    <name type="scientific">Purpureocillium lilacinum</name>
    <name type="common">Paecilomyces lilacinus</name>
    <dbReference type="NCBI Taxonomy" id="33203"/>
    <lineage>
        <taxon>Eukaryota</taxon>
        <taxon>Fungi</taxon>
        <taxon>Dikarya</taxon>
        <taxon>Ascomycota</taxon>
        <taxon>Pezizomycotina</taxon>
        <taxon>Sordariomycetes</taxon>
        <taxon>Hypocreomycetidae</taxon>
        <taxon>Hypocreales</taxon>
        <taxon>Ophiocordycipitaceae</taxon>
        <taxon>Purpureocillium</taxon>
    </lineage>
</organism>
<keyword evidence="9" id="KW-0342">GTP-binding</keyword>
<dbReference type="SMART" id="SM00838">
    <property type="entry name" value="EFG_C"/>
    <property type="match status" value="1"/>
</dbReference>
<dbReference type="Pfam" id="PF16004">
    <property type="entry name" value="EFTUD2"/>
    <property type="match status" value="1"/>
</dbReference>
<dbReference type="Gene3D" id="3.30.230.10">
    <property type="match status" value="1"/>
</dbReference>
<dbReference type="PRINTS" id="PR00315">
    <property type="entry name" value="ELONGATNFCT"/>
</dbReference>
<evidence type="ECO:0000256" key="11">
    <source>
        <dbReference type="ARBA" id="ARBA00023242"/>
    </source>
</evidence>